<dbReference type="NCBIfam" id="TIGR03652">
    <property type="entry name" value="FeS_repair_RIC"/>
    <property type="match status" value="1"/>
</dbReference>
<dbReference type="Pfam" id="PF04405">
    <property type="entry name" value="ScdA_N"/>
    <property type="match status" value="1"/>
</dbReference>
<evidence type="ECO:0000313" key="7">
    <source>
        <dbReference type="Proteomes" id="UP000199673"/>
    </source>
</evidence>
<dbReference type="GO" id="GO:0005737">
    <property type="term" value="C:cytoplasm"/>
    <property type="evidence" value="ECO:0007669"/>
    <property type="project" value="UniProtKB-SubCell"/>
</dbReference>
<dbReference type="InterPro" id="IPR038062">
    <property type="entry name" value="ScdA-like_N_sf"/>
</dbReference>
<dbReference type="AlphaFoldDB" id="A0A1I7A7A7"/>
<gene>
    <name evidence="6" type="ORF">SAMN04489724_1721</name>
</gene>
<keyword evidence="4" id="KW-0408">Iron</keyword>
<dbReference type="InterPro" id="IPR019903">
    <property type="entry name" value="RIC_family"/>
</dbReference>
<dbReference type="InterPro" id="IPR012312">
    <property type="entry name" value="Hemerythrin-like"/>
</dbReference>
<keyword evidence="2" id="KW-0963">Cytoplasm</keyword>
<dbReference type="Gene3D" id="1.10.3910.10">
    <property type="entry name" value="SP0561-like"/>
    <property type="match status" value="1"/>
</dbReference>
<accession>A0A1I7A7A7</accession>
<sequence length="241" mass="27387">MKNLAQTKVGKIVASNFKTSAVFTSHQIDFCCGGGITLEEACKNKNQNLEVVIAELEETFKIKDSQNWEAMELDQLIALIIQVHHQYVEATIPTLKLYLEKLCNVHGDRHPELFEIKQLFLEGAGALTVHMKKEELILFPYIKTMVESKNSGLPISKPHFNDIANPIAMMEDDHEAEGERFAKIAELTNGYLCPPDGCQTFKVTYAILQEFEADLHKHIHLENNILFPSAKKLFDEIQFQD</sequence>
<reference evidence="7" key="1">
    <citation type="submission" date="2016-10" db="EMBL/GenBank/DDBJ databases">
        <authorList>
            <person name="Varghese N."/>
            <person name="Submissions S."/>
        </authorList>
    </citation>
    <scope>NUCLEOTIDE SEQUENCE [LARGE SCALE GENOMIC DNA]</scope>
    <source>
        <strain evidence="7">DSM 23445</strain>
    </source>
</reference>
<dbReference type="Pfam" id="PF01814">
    <property type="entry name" value="Hemerythrin"/>
    <property type="match status" value="1"/>
</dbReference>
<feature type="domain" description="Hemerythrin-like" evidence="5">
    <location>
        <begin position="81"/>
        <end position="228"/>
    </location>
</feature>
<evidence type="ECO:0000256" key="3">
    <source>
        <dbReference type="ARBA" id="ARBA00022723"/>
    </source>
</evidence>
<dbReference type="Gene3D" id="1.20.120.520">
    <property type="entry name" value="nmb1532 protein domain like"/>
    <property type="match status" value="1"/>
</dbReference>
<protein>
    <submittedName>
        <fullName evidence="6">Regulator of cell morphogenesis and NO signaling</fullName>
    </submittedName>
</protein>
<proteinExistence type="predicted"/>
<dbReference type="EMBL" id="FPBF01000002">
    <property type="protein sequence ID" value="SFT70740.1"/>
    <property type="molecule type" value="Genomic_DNA"/>
</dbReference>
<dbReference type="STRING" id="305507.SAMN04489724_1721"/>
<dbReference type="GO" id="GO:0046872">
    <property type="term" value="F:metal ion binding"/>
    <property type="evidence" value="ECO:0007669"/>
    <property type="project" value="UniProtKB-KW"/>
</dbReference>
<evidence type="ECO:0000256" key="1">
    <source>
        <dbReference type="ARBA" id="ARBA00004496"/>
    </source>
</evidence>
<dbReference type="Proteomes" id="UP000199673">
    <property type="component" value="Unassembled WGS sequence"/>
</dbReference>
<comment type="subcellular location">
    <subcellularLocation>
        <location evidence="1">Cytoplasm</location>
    </subcellularLocation>
</comment>
<dbReference type="PANTHER" id="PTHR36438:SF1">
    <property type="entry name" value="IRON-SULFUR CLUSTER REPAIR PROTEIN YTFE"/>
    <property type="match status" value="1"/>
</dbReference>
<dbReference type="OrthoDB" id="9797132at2"/>
<name>A0A1I7A7A7_9BACT</name>
<evidence type="ECO:0000256" key="4">
    <source>
        <dbReference type="ARBA" id="ARBA00023004"/>
    </source>
</evidence>
<dbReference type="RefSeq" id="WP_091692258.1">
    <property type="nucleotide sequence ID" value="NZ_FPBF01000002.1"/>
</dbReference>
<evidence type="ECO:0000259" key="5">
    <source>
        <dbReference type="Pfam" id="PF01814"/>
    </source>
</evidence>
<evidence type="ECO:0000256" key="2">
    <source>
        <dbReference type="ARBA" id="ARBA00022490"/>
    </source>
</evidence>
<keyword evidence="3" id="KW-0479">Metal-binding</keyword>
<organism evidence="6 7">
    <name type="scientific">Algoriphagus locisalis</name>
    <dbReference type="NCBI Taxonomy" id="305507"/>
    <lineage>
        <taxon>Bacteria</taxon>
        <taxon>Pseudomonadati</taxon>
        <taxon>Bacteroidota</taxon>
        <taxon>Cytophagia</taxon>
        <taxon>Cytophagales</taxon>
        <taxon>Cyclobacteriaceae</taxon>
        <taxon>Algoriphagus</taxon>
    </lineage>
</organism>
<evidence type="ECO:0000313" key="6">
    <source>
        <dbReference type="EMBL" id="SFT70740.1"/>
    </source>
</evidence>
<keyword evidence="7" id="KW-1185">Reference proteome</keyword>
<dbReference type="PANTHER" id="PTHR36438">
    <property type="entry name" value="IRON-SULFUR CLUSTER REPAIR PROTEIN YTFE"/>
    <property type="match status" value="1"/>
</dbReference>